<dbReference type="PANTHER" id="PTHR24092:SF175">
    <property type="entry name" value="PHOSPHOLIPID-TRANSPORTING ATPASE"/>
    <property type="match status" value="1"/>
</dbReference>
<accession>A0A8J4T0Q3</accession>
<evidence type="ECO:0000256" key="2">
    <source>
        <dbReference type="ARBA" id="ARBA00022692"/>
    </source>
</evidence>
<evidence type="ECO:0000256" key="7">
    <source>
        <dbReference type="SAM" id="MobiDB-lite"/>
    </source>
</evidence>
<evidence type="ECO:0000259" key="9">
    <source>
        <dbReference type="Pfam" id="PF16212"/>
    </source>
</evidence>
<dbReference type="OrthoDB" id="377733at2759"/>
<dbReference type="AlphaFoldDB" id="A0A8J4T0Q3"/>
<dbReference type="GO" id="GO:0005886">
    <property type="term" value="C:plasma membrane"/>
    <property type="evidence" value="ECO:0007669"/>
    <property type="project" value="TreeGrafter"/>
</dbReference>
<feature type="region of interest" description="Disordered" evidence="7">
    <location>
        <begin position="334"/>
        <end position="357"/>
    </location>
</feature>
<evidence type="ECO:0000256" key="3">
    <source>
        <dbReference type="ARBA" id="ARBA00022723"/>
    </source>
</evidence>
<comment type="caution">
    <text evidence="10">The sequence shown here is derived from an EMBL/GenBank/DDBJ whole genome shotgun (WGS) entry which is preliminary data.</text>
</comment>
<gene>
    <name evidence="10" type="ORF">PHET_03434</name>
</gene>
<keyword evidence="11" id="KW-1185">Reference proteome</keyword>
<dbReference type="SUPFAM" id="SSF56784">
    <property type="entry name" value="HAD-like"/>
    <property type="match status" value="1"/>
</dbReference>
<dbReference type="PANTHER" id="PTHR24092">
    <property type="entry name" value="PROBABLE PHOSPHOLIPID-TRANSPORTING ATPASE"/>
    <property type="match status" value="1"/>
</dbReference>
<dbReference type="GO" id="GO:0005783">
    <property type="term" value="C:endoplasmic reticulum"/>
    <property type="evidence" value="ECO:0007669"/>
    <property type="project" value="TreeGrafter"/>
</dbReference>
<evidence type="ECO:0000256" key="8">
    <source>
        <dbReference type="SAM" id="Phobius"/>
    </source>
</evidence>
<dbReference type="GO" id="GO:0046872">
    <property type="term" value="F:metal ion binding"/>
    <property type="evidence" value="ECO:0007669"/>
    <property type="project" value="UniProtKB-KW"/>
</dbReference>
<evidence type="ECO:0000256" key="1">
    <source>
        <dbReference type="ARBA" id="ARBA00004141"/>
    </source>
</evidence>
<evidence type="ECO:0000256" key="6">
    <source>
        <dbReference type="ARBA" id="ARBA00023136"/>
    </source>
</evidence>
<dbReference type="Gene3D" id="3.40.1110.10">
    <property type="entry name" value="Calcium-transporting ATPase, cytoplasmic domain N"/>
    <property type="match status" value="1"/>
</dbReference>
<dbReference type="GO" id="GO:0016887">
    <property type="term" value="F:ATP hydrolysis activity"/>
    <property type="evidence" value="ECO:0007669"/>
    <property type="project" value="InterPro"/>
</dbReference>
<feature type="transmembrane region" description="Helical" evidence="8">
    <location>
        <begin position="646"/>
        <end position="665"/>
    </location>
</feature>
<dbReference type="NCBIfam" id="TIGR01494">
    <property type="entry name" value="ATPase_P-type"/>
    <property type="match status" value="1"/>
</dbReference>
<dbReference type="GO" id="GO:0045332">
    <property type="term" value="P:phospholipid translocation"/>
    <property type="evidence" value="ECO:0007669"/>
    <property type="project" value="TreeGrafter"/>
</dbReference>
<feature type="domain" description="P-type ATPase C-terminal" evidence="9">
    <location>
        <begin position="457"/>
        <end position="728"/>
    </location>
</feature>
<dbReference type="InterPro" id="IPR036412">
    <property type="entry name" value="HAD-like_sf"/>
</dbReference>
<name>A0A8J4T0Q3_9TREM</name>
<evidence type="ECO:0000256" key="5">
    <source>
        <dbReference type="ARBA" id="ARBA00022989"/>
    </source>
</evidence>
<organism evidence="10 11">
    <name type="scientific">Paragonimus heterotremus</name>
    <dbReference type="NCBI Taxonomy" id="100268"/>
    <lineage>
        <taxon>Eukaryota</taxon>
        <taxon>Metazoa</taxon>
        <taxon>Spiralia</taxon>
        <taxon>Lophotrochozoa</taxon>
        <taxon>Platyhelminthes</taxon>
        <taxon>Trematoda</taxon>
        <taxon>Digenea</taxon>
        <taxon>Plagiorchiida</taxon>
        <taxon>Troglotremata</taxon>
        <taxon>Troglotrematidae</taxon>
        <taxon>Paragonimus</taxon>
    </lineage>
</organism>
<keyword evidence="5 8" id="KW-1133">Transmembrane helix</keyword>
<feature type="transmembrane region" description="Helical" evidence="8">
    <location>
        <begin position="492"/>
        <end position="512"/>
    </location>
</feature>
<dbReference type="SUPFAM" id="SSF81660">
    <property type="entry name" value="Metal cation-transporting ATPase, ATP-binding domain N"/>
    <property type="match status" value="1"/>
</dbReference>
<keyword evidence="2 8" id="KW-0812">Transmembrane</keyword>
<reference evidence="10" key="1">
    <citation type="submission" date="2019-05" db="EMBL/GenBank/DDBJ databases">
        <title>Annotation for the trematode Paragonimus heterotremus.</title>
        <authorList>
            <person name="Choi Y.-J."/>
        </authorList>
    </citation>
    <scope>NUCLEOTIDE SEQUENCE</scope>
    <source>
        <strain evidence="10">LC</strain>
    </source>
</reference>
<dbReference type="Proteomes" id="UP000748531">
    <property type="component" value="Unassembled WGS sequence"/>
</dbReference>
<feature type="transmembrane region" description="Helical" evidence="8">
    <location>
        <begin position="568"/>
        <end position="594"/>
    </location>
</feature>
<protein>
    <submittedName>
        <fullName evidence="10">Phospholipid-transporting ATPase 11C</fullName>
    </submittedName>
</protein>
<dbReference type="Gene3D" id="3.40.50.1000">
    <property type="entry name" value="HAD superfamily/HAD-like"/>
    <property type="match status" value="1"/>
</dbReference>
<feature type="transmembrane region" description="Helical" evidence="8">
    <location>
        <begin position="614"/>
        <end position="634"/>
    </location>
</feature>
<dbReference type="InterPro" id="IPR023299">
    <property type="entry name" value="ATPase_P-typ_cyto_dom_N"/>
</dbReference>
<keyword evidence="6 8" id="KW-0472">Membrane</keyword>
<evidence type="ECO:0000313" key="11">
    <source>
        <dbReference type="Proteomes" id="UP000748531"/>
    </source>
</evidence>
<evidence type="ECO:0000313" key="10">
    <source>
        <dbReference type="EMBL" id="KAF5403166.1"/>
    </source>
</evidence>
<proteinExistence type="predicted"/>
<keyword evidence="4" id="KW-0460">Magnesium</keyword>
<dbReference type="InterPro" id="IPR023298">
    <property type="entry name" value="ATPase_P-typ_TM_dom_sf"/>
</dbReference>
<keyword evidence="3" id="KW-0479">Metal-binding</keyword>
<dbReference type="GO" id="GO:0140326">
    <property type="term" value="F:ATPase-coupled intramembrane lipid transporter activity"/>
    <property type="evidence" value="ECO:0007669"/>
    <property type="project" value="TreeGrafter"/>
</dbReference>
<dbReference type="Pfam" id="PF16212">
    <property type="entry name" value="PhoLip_ATPase_C"/>
    <property type="match status" value="1"/>
</dbReference>
<sequence length="750" mass="84555">MFKASSPDEKALVEAAASLGLSLVSTQPDPVDNKTRRLLIEHRLPDEDTDTMIEHQRQRVDKLEYLVDAVLEFDSIRKRMTVMARHPDGTFNIHSKGAESSMLEPEACSGSNSRSRTLAQDKAVEFALEGLRTLVYCTRQLPAEEYHQLLAEYRAALSLLGKDRSVALKTSMLRIESGLEVLGVTGVEDKLQTGVKECLEDLRDAGIQIWVLTGDKEETAVTVSQAAGHFPERMTLLRLTGCSNYEEVAYQLFQHLSGLDARNEQRRLQKRRRKQPRHESPAIIVESVYSPSVEEVDEVIMTAADLKKETQSKGKSLDHKKLLKLRKRLMRFVSPHLKDNKTPRKPDRRGRSKVGASGESVGLVIDGNSLAHALHPSLRMAFLDLCMSVTTVLCCRMTPLQKASIIELVHVGLKERSKQGGGGPVTAAVGDGGNDVSMLLQANVGIGIYGKEGREAVRAADYAIPQFQHLRRLFLVHGQWSYHRISMTMVMFYHKCVTFVTTQIVLNFYSGISANSWFTSFHYTLYNLTFTALTNLLFGIFEKHLTDEQLLQHPRLYRLTVQHANLRAWYVILWVMDGVWQGLVIFYSVYFFLAGNEARASAVFLTLDPSPRNQFDFTLCGCACLVYVIISVNIRAMLHTRDFNKAVAIGLVITAVGNLALLMILQARANEDQLKFISQLFVEPWHGEFYSYIKLAQSPTFWLALPITLLIAGLPGLIWRIYSDHWWKEQMQRASKNRAAPCVSMDHLIT</sequence>
<dbReference type="EMBL" id="LUCH01001385">
    <property type="protein sequence ID" value="KAF5403166.1"/>
    <property type="molecule type" value="Genomic_DNA"/>
</dbReference>
<dbReference type="InterPro" id="IPR032630">
    <property type="entry name" value="P_typ_ATPase_c"/>
</dbReference>
<dbReference type="Pfam" id="PF13246">
    <property type="entry name" value="Cation_ATPase"/>
    <property type="match status" value="1"/>
</dbReference>
<dbReference type="GO" id="GO:0005524">
    <property type="term" value="F:ATP binding"/>
    <property type="evidence" value="ECO:0007669"/>
    <property type="project" value="InterPro"/>
</dbReference>
<evidence type="ECO:0000256" key="4">
    <source>
        <dbReference type="ARBA" id="ARBA00022842"/>
    </source>
</evidence>
<feature type="transmembrane region" description="Helical" evidence="8">
    <location>
        <begin position="701"/>
        <end position="722"/>
    </location>
</feature>
<dbReference type="InterPro" id="IPR023214">
    <property type="entry name" value="HAD_sf"/>
</dbReference>
<dbReference type="SUPFAM" id="SSF81665">
    <property type="entry name" value="Calcium ATPase, transmembrane domain M"/>
    <property type="match status" value="1"/>
</dbReference>
<comment type="subcellular location">
    <subcellularLocation>
        <location evidence="1">Membrane</location>
        <topology evidence="1">Multi-pass membrane protein</topology>
    </subcellularLocation>
</comment>
<feature type="compositionally biased region" description="Basic and acidic residues" evidence="7">
    <location>
        <begin position="336"/>
        <end position="345"/>
    </location>
</feature>
<dbReference type="InterPro" id="IPR001757">
    <property type="entry name" value="P_typ_ATPase"/>
</dbReference>